<dbReference type="CDD" id="cd22157">
    <property type="entry name" value="F-box_AtFBW1-like"/>
    <property type="match status" value="1"/>
</dbReference>
<dbReference type="SMART" id="SM00256">
    <property type="entry name" value="FBOX"/>
    <property type="match status" value="2"/>
</dbReference>
<protein>
    <recommendedName>
        <fullName evidence="1">F-box domain-containing protein</fullName>
    </recommendedName>
</protein>
<reference evidence="2 3" key="1">
    <citation type="submission" date="2020-10" db="EMBL/GenBank/DDBJ databases">
        <title>The Coptis chinensis genome and diversification of protoberbering-type alkaloids.</title>
        <authorList>
            <person name="Wang B."/>
            <person name="Shu S."/>
            <person name="Song C."/>
            <person name="Liu Y."/>
        </authorList>
    </citation>
    <scope>NUCLEOTIDE SEQUENCE [LARGE SCALE GENOMIC DNA]</scope>
    <source>
        <strain evidence="2">HL-2020</strain>
        <tissue evidence="2">Leaf</tissue>
    </source>
</reference>
<dbReference type="InterPro" id="IPR013187">
    <property type="entry name" value="F-box-assoc_dom_typ3"/>
</dbReference>
<proteinExistence type="predicted"/>
<dbReference type="PANTHER" id="PTHR31111:SF136">
    <property type="entry name" value="F-BOX ASSOCIATED DOMAIN-CONTAINING PROTEIN"/>
    <property type="match status" value="1"/>
</dbReference>
<feature type="domain" description="F-box" evidence="1">
    <location>
        <begin position="286"/>
        <end position="333"/>
    </location>
</feature>
<evidence type="ECO:0000313" key="2">
    <source>
        <dbReference type="EMBL" id="KAF9624615.1"/>
    </source>
</evidence>
<dbReference type="OrthoDB" id="1071894at2759"/>
<sequence length="355" mass="40889">MKNLSIDKLSEGIQPEIDVTNLGIGNHEQAVLRLLPEIVSDILSRLPIEDVMRPRCICKGWYALTETHHFVHLHLSRALRLPVRIILEPEHQRPLTSFYVVDAKDAETLFIYYPLVKESLELPKAEIELFEAGKRATTVGFGFDHIAEKYKVVRIFKLSFDDNSQTYMKGQIITLGEAPWRELEVLLYAALIKSQCSLMGYFIGSLMQKGIISYEFYTYRFRKFIVFVSSSYLEPLFLWQNKNGEGKKDSGTIWYGGKQSARGLLNLSCDKMKKRKKASVQTHHVKDATVQLPLEIFSEILSRLPVDYILRFMSVCKSWYDLIEDPHFIYLQLLNGPISVIFTTSESENTLVDSF</sequence>
<evidence type="ECO:0000259" key="1">
    <source>
        <dbReference type="PROSITE" id="PS50181"/>
    </source>
</evidence>
<dbReference type="Proteomes" id="UP000631114">
    <property type="component" value="Unassembled WGS sequence"/>
</dbReference>
<dbReference type="Pfam" id="PF00646">
    <property type="entry name" value="F-box"/>
    <property type="match status" value="2"/>
</dbReference>
<dbReference type="PANTHER" id="PTHR31111">
    <property type="entry name" value="BNAA05G37150D PROTEIN-RELATED"/>
    <property type="match status" value="1"/>
</dbReference>
<dbReference type="SUPFAM" id="SSF81383">
    <property type="entry name" value="F-box domain"/>
    <property type="match status" value="2"/>
</dbReference>
<dbReference type="InterPro" id="IPR001810">
    <property type="entry name" value="F-box_dom"/>
</dbReference>
<dbReference type="Pfam" id="PF08268">
    <property type="entry name" value="FBA_3"/>
    <property type="match status" value="1"/>
</dbReference>
<dbReference type="InterPro" id="IPR036047">
    <property type="entry name" value="F-box-like_dom_sf"/>
</dbReference>
<dbReference type="AlphaFoldDB" id="A0A835IVK6"/>
<dbReference type="EMBL" id="JADFTS010000001">
    <property type="protein sequence ID" value="KAF9624615.1"/>
    <property type="molecule type" value="Genomic_DNA"/>
</dbReference>
<name>A0A835IVK6_9MAGN</name>
<keyword evidence="3" id="KW-1185">Reference proteome</keyword>
<comment type="caution">
    <text evidence="2">The sequence shown here is derived from an EMBL/GenBank/DDBJ whole genome shotgun (WGS) entry which is preliminary data.</text>
</comment>
<organism evidence="2 3">
    <name type="scientific">Coptis chinensis</name>
    <dbReference type="NCBI Taxonomy" id="261450"/>
    <lineage>
        <taxon>Eukaryota</taxon>
        <taxon>Viridiplantae</taxon>
        <taxon>Streptophyta</taxon>
        <taxon>Embryophyta</taxon>
        <taxon>Tracheophyta</taxon>
        <taxon>Spermatophyta</taxon>
        <taxon>Magnoliopsida</taxon>
        <taxon>Ranunculales</taxon>
        <taxon>Ranunculaceae</taxon>
        <taxon>Coptidoideae</taxon>
        <taxon>Coptis</taxon>
    </lineage>
</organism>
<accession>A0A835IVK6</accession>
<dbReference type="Gene3D" id="1.20.1280.50">
    <property type="match status" value="2"/>
</dbReference>
<dbReference type="PROSITE" id="PS50181">
    <property type="entry name" value="FBOX"/>
    <property type="match status" value="1"/>
</dbReference>
<gene>
    <name evidence="2" type="ORF">IFM89_012037</name>
</gene>
<evidence type="ECO:0000313" key="3">
    <source>
        <dbReference type="Proteomes" id="UP000631114"/>
    </source>
</evidence>